<evidence type="ECO:0000256" key="2">
    <source>
        <dbReference type="ARBA" id="ARBA00023043"/>
    </source>
</evidence>
<dbReference type="SMART" id="SM00248">
    <property type="entry name" value="ANK"/>
    <property type="match status" value="2"/>
</dbReference>
<dbReference type="Gene3D" id="1.25.40.20">
    <property type="entry name" value="Ankyrin repeat-containing domain"/>
    <property type="match status" value="1"/>
</dbReference>
<proteinExistence type="predicted"/>
<dbReference type="InterPro" id="IPR002110">
    <property type="entry name" value="Ankyrin_rpt"/>
</dbReference>
<feature type="repeat" description="ANK" evidence="3">
    <location>
        <begin position="28"/>
        <end position="57"/>
    </location>
</feature>
<accession>A0A5C8D398</accession>
<evidence type="ECO:0000313" key="5">
    <source>
        <dbReference type="Proteomes" id="UP000324638"/>
    </source>
</evidence>
<dbReference type="SUPFAM" id="SSF48403">
    <property type="entry name" value="Ankyrin repeat"/>
    <property type="match status" value="1"/>
</dbReference>
<dbReference type="Proteomes" id="UP000324638">
    <property type="component" value="Unassembled WGS sequence"/>
</dbReference>
<keyword evidence="2 3" id="KW-0040">ANK repeat</keyword>
<dbReference type="PROSITE" id="PS50088">
    <property type="entry name" value="ANK_REPEAT"/>
    <property type="match status" value="2"/>
</dbReference>
<organism evidence="4 5">
    <name type="scientific">Brachyspira aalborgi</name>
    <dbReference type="NCBI Taxonomy" id="29522"/>
    <lineage>
        <taxon>Bacteria</taxon>
        <taxon>Pseudomonadati</taxon>
        <taxon>Spirochaetota</taxon>
        <taxon>Spirochaetia</taxon>
        <taxon>Brachyspirales</taxon>
        <taxon>Brachyspiraceae</taxon>
        <taxon>Brachyspira</taxon>
    </lineage>
</organism>
<feature type="repeat" description="ANK" evidence="3">
    <location>
        <begin position="1"/>
        <end position="27"/>
    </location>
</feature>
<evidence type="ECO:0000256" key="3">
    <source>
        <dbReference type="PROSITE-ProRule" id="PRU00023"/>
    </source>
</evidence>
<comment type="caution">
    <text evidence="4">The sequence shown here is derived from an EMBL/GenBank/DDBJ whole genome shotgun (WGS) entry which is preliminary data.</text>
</comment>
<dbReference type="PROSITE" id="PS50297">
    <property type="entry name" value="ANK_REP_REGION"/>
    <property type="match status" value="1"/>
</dbReference>
<dbReference type="PANTHER" id="PTHR24198:SF165">
    <property type="entry name" value="ANKYRIN REPEAT-CONTAINING PROTEIN-RELATED"/>
    <property type="match status" value="1"/>
</dbReference>
<dbReference type="EMBL" id="SAXU01000001">
    <property type="protein sequence ID" value="TXJ19905.1"/>
    <property type="molecule type" value="Genomic_DNA"/>
</dbReference>
<evidence type="ECO:0000256" key="1">
    <source>
        <dbReference type="ARBA" id="ARBA00022737"/>
    </source>
</evidence>
<sequence length="57" mass="6313">MIASENGNLELVQYFVENEANINAEDDNGWTALMKALANKHFEIASFLLDNGANVKN</sequence>
<reference evidence="4 5" key="1">
    <citation type="journal article" date="1992" name="Lakartidningen">
        <title>[Penicillin V and not amoxicillin is the first choice preparation in acute otitis].</title>
        <authorList>
            <person name="Kamme C."/>
            <person name="Lundgren K."/>
            <person name="Prellner K."/>
        </authorList>
    </citation>
    <scope>NUCLEOTIDE SEQUENCE [LARGE SCALE GENOMIC DNA]</scope>
    <source>
        <strain evidence="4 5">513A</strain>
    </source>
</reference>
<dbReference type="Pfam" id="PF12796">
    <property type="entry name" value="Ank_2"/>
    <property type="match status" value="1"/>
</dbReference>
<dbReference type="AlphaFoldDB" id="A0A5C8D398"/>
<keyword evidence="1" id="KW-0677">Repeat</keyword>
<gene>
    <name evidence="4" type="ORF">EPJ79_01730</name>
</gene>
<evidence type="ECO:0000313" key="4">
    <source>
        <dbReference type="EMBL" id="TXJ19905.1"/>
    </source>
</evidence>
<dbReference type="PANTHER" id="PTHR24198">
    <property type="entry name" value="ANKYRIN REPEAT AND PROTEIN KINASE DOMAIN-CONTAINING PROTEIN"/>
    <property type="match status" value="1"/>
</dbReference>
<protein>
    <submittedName>
        <fullName evidence="4">Ankyrin repeat domain-containing protein</fullName>
    </submittedName>
</protein>
<dbReference type="InterPro" id="IPR036770">
    <property type="entry name" value="Ankyrin_rpt-contain_sf"/>
</dbReference>
<name>A0A5C8D398_9SPIR</name>